<accession>A0ABW5H822</accession>
<evidence type="ECO:0000256" key="4">
    <source>
        <dbReference type="PROSITE-ProRule" id="PRU00335"/>
    </source>
</evidence>
<dbReference type="Proteomes" id="UP001597483">
    <property type="component" value="Unassembled WGS sequence"/>
</dbReference>
<keyword evidence="1" id="KW-0805">Transcription regulation</keyword>
<dbReference type="SUPFAM" id="SSF46689">
    <property type="entry name" value="Homeodomain-like"/>
    <property type="match status" value="1"/>
</dbReference>
<keyword evidence="2 4" id="KW-0238">DNA-binding</keyword>
<gene>
    <name evidence="6" type="ORF">ACFSVL_16755</name>
</gene>
<proteinExistence type="predicted"/>
<dbReference type="PANTHER" id="PTHR30055:SF234">
    <property type="entry name" value="HTH-TYPE TRANSCRIPTIONAL REGULATOR BETI"/>
    <property type="match status" value="1"/>
</dbReference>
<evidence type="ECO:0000256" key="3">
    <source>
        <dbReference type="ARBA" id="ARBA00023163"/>
    </source>
</evidence>
<feature type="domain" description="HTH tetR-type" evidence="5">
    <location>
        <begin position="11"/>
        <end position="71"/>
    </location>
</feature>
<keyword evidence="3" id="KW-0804">Transcription</keyword>
<dbReference type="PROSITE" id="PS01081">
    <property type="entry name" value="HTH_TETR_1"/>
    <property type="match status" value="1"/>
</dbReference>
<name>A0ABW5H822_9PSEU</name>
<organism evidence="6 7">
    <name type="scientific">Amycolatopsis silviterrae</name>
    <dbReference type="NCBI Taxonomy" id="1656914"/>
    <lineage>
        <taxon>Bacteria</taxon>
        <taxon>Bacillati</taxon>
        <taxon>Actinomycetota</taxon>
        <taxon>Actinomycetes</taxon>
        <taxon>Pseudonocardiales</taxon>
        <taxon>Pseudonocardiaceae</taxon>
        <taxon>Amycolatopsis</taxon>
    </lineage>
</organism>
<evidence type="ECO:0000313" key="6">
    <source>
        <dbReference type="EMBL" id="MFD2469040.1"/>
    </source>
</evidence>
<dbReference type="PROSITE" id="PS50977">
    <property type="entry name" value="HTH_TETR_2"/>
    <property type="match status" value="1"/>
</dbReference>
<keyword evidence="7" id="KW-1185">Reference proteome</keyword>
<dbReference type="PRINTS" id="PR00455">
    <property type="entry name" value="HTHTETR"/>
</dbReference>
<dbReference type="InterPro" id="IPR001647">
    <property type="entry name" value="HTH_TetR"/>
</dbReference>
<dbReference type="InterPro" id="IPR009057">
    <property type="entry name" value="Homeodomain-like_sf"/>
</dbReference>
<evidence type="ECO:0000259" key="5">
    <source>
        <dbReference type="PROSITE" id="PS50977"/>
    </source>
</evidence>
<feature type="DNA-binding region" description="H-T-H motif" evidence="4">
    <location>
        <begin position="34"/>
        <end position="53"/>
    </location>
</feature>
<dbReference type="Gene3D" id="1.10.357.10">
    <property type="entry name" value="Tetracycline Repressor, domain 2"/>
    <property type="match status" value="1"/>
</dbReference>
<sequence>MARRKGPRDGDATRAALVDAAAKLFAEQGVDGVSIRAINSEAGLAPAAVHYHFGTKDALVNAVLMRDGEPVRERIHHLAEELAAADRPPTARQLIDLLTTPYRELIDRDAERAAQWLAICGQLSLAHDSRLLDTASLTNKLLHELVAWAYPKVPAEELEVRWAIAANTLIQMTARWSWAVKGVPSEERTRQLEALAEFVAGGLDHAMAVAGGRRAEAS</sequence>
<dbReference type="InterPro" id="IPR050109">
    <property type="entry name" value="HTH-type_TetR-like_transc_reg"/>
</dbReference>
<evidence type="ECO:0000313" key="7">
    <source>
        <dbReference type="Proteomes" id="UP001597483"/>
    </source>
</evidence>
<protein>
    <submittedName>
        <fullName evidence="6">TetR/AcrR family transcriptional regulator</fullName>
    </submittedName>
</protein>
<evidence type="ECO:0000256" key="1">
    <source>
        <dbReference type="ARBA" id="ARBA00023015"/>
    </source>
</evidence>
<dbReference type="PANTHER" id="PTHR30055">
    <property type="entry name" value="HTH-TYPE TRANSCRIPTIONAL REGULATOR RUTR"/>
    <property type="match status" value="1"/>
</dbReference>
<dbReference type="EMBL" id="JBHUKS010000011">
    <property type="protein sequence ID" value="MFD2469040.1"/>
    <property type="molecule type" value="Genomic_DNA"/>
</dbReference>
<dbReference type="InterPro" id="IPR023772">
    <property type="entry name" value="DNA-bd_HTH_TetR-type_CS"/>
</dbReference>
<dbReference type="Pfam" id="PF00440">
    <property type="entry name" value="TetR_N"/>
    <property type="match status" value="1"/>
</dbReference>
<evidence type="ECO:0000256" key="2">
    <source>
        <dbReference type="ARBA" id="ARBA00023125"/>
    </source>
</evidence>
<reference evidence="7" key="1">
    <citation type="journal article" date="2019" name="Int. J. Syst. Evol. Microbiol.">
        <title>The Global Catalogue of Microorganisms (GCM) 10K type strain sequencing project: providing services to taxonomists for standard genome sequencing and annotation.</title>
        <authorList>
            <consortium name="The Broad Institute Genomics Platform"/>
            <consortium name="The Broad Institute Genome Sequencing Center for Infectious Disease"/>
            <person name="Wu L."/>
            <person name="Ma J."/>
        </authorList>
    </citation>
    <scope>NUCLEOTIDE SEQUENCE [LARGE SCALE GENOMIC DNA]</scope>
    <source>
        <strain evidence="7">CGMCC 4.7641</strain>
    </source>
</reference>
<dbReference type="RefSeq" id="WP_378305115.1">
    <property type="nucleotide sequence ID" value="NZ_JBHUKS010000011.1"/>
</dbReference>
<comment type="caution">
    <text evidence="6">The sequence shown here is derived from an EMBL/GenBank/DDBJ whole genome shotgun (WGS) entry which is preliminary data.</text>
</comment>